<dbReference type="PANTHER" id="PTHR13071:SF4">
    <property type="entry name" value="SMALL RIBOSOMAL SUBUNIT PROTEIN MS22"/>
    <property type="match status" value="1"/>
</dbReference>
<organism evidence="1 2">
    <name type="scientific">Oikopleura dioica</name>
    <name type="common">Tunicate</name>
    <dbReference type="NCBI Taxonomy" id="34765"/>
    <lineage>
        <taxon>Eukaryota</taxon>
        <taxon>Metazoa</taxon>
        <taxon>Chordata</taxon>
        <taxon>Tunicata</taxon>
        <taxon>Appendicularia</taxon>
        <taxon>Copelata</taxon>
        <taxon>Oikopleuridae</taxon>
        <taxon>Oikopleura</taxon>
    </lineage>
</organism>
<accession>A0ABN7SUC7</accession>
<dbReference type="Proteomes" id="UP001158576">
    <property type="component" value="Chromosome 1"/>
</dbReference>
<dbReference type="PANTHER" id="PTHR13071">
    <property type="entry name" value="MITOCHONDRIAL 28S RIBOSOMAL PROTEIN S22"/>
    <property type="match status" value="1"/>
</dbReference>
<dbReference type="InterPro" id="IPR019374">
    <property type="entry name" value="Ribosomal_mS22"/>
</dbReference>
<evidence type="ECO:0000313" key="2">
    <source>
        <dbReference type="Proteomes" id="UP001158576"/>
    </source>
</evidence>
<keyword evidence="2" id="KW-1185">Reference proteome</keyword>
<protein>
    <submittedName>
        <fullName evidence="1">Oidioi.mRNA.OKI2018_I69.chr1.g3504.t1.cds</fullName>
    </submittedName>
</protein>
<reference evidence="1 2" key="1">
    <citation type="submission" date="2021-04" db="EMBL/GenBank/DDBJ databases">
        <authorList>
            <person name="Bliznina A."/>
        </authorList>
    </citation>
    <scope>NUCLEOTIDE SEQUENCE [LARGE SCALE GENOMIC DNA]</scope>
</reference>
<dbReference type="Pfam" id="PF10245">
    <property type="entry name" value="MRP-S22"/>
    <property type="match status" value="1"/>
</dbReference>
<name>A0ABN7SUC7_OIKDI</name>
<evidence type="ECO:0000313" key="1">
    <source>
        <dbReference type="EMBL" id="CAG5107824.1"/>
    </source>
</evidence>
<sequence length="466" mass="53974">MRAVGSVHKRFSSFREIPGPKYTRFNFNYGPYAYHIDYKGPSGLSEKVNAKPEKLSTLKENGEIWHKHKKAKELSDIVDVFTNYDEASFQKTKELVSASIHSSSPSISAEISINSEGSDRFLWSEYGEKLHPAFGAWFSRTLLYILQGVEANLDLAQEKMFFRDVQEPFHVTKYRVPGDHLMSPSQFKESLLNFYEDVVKRSEMPPICIAREQIATPIPHEDDLYYHLDGSNLVMMDVSESYSHKNRPIYVRERISGNLRYAEWPERNRRLQAQYPTKHRSMNIPPSVDPDHPDNSEIIDNFLREHGWKGAVQLLETALATFDENDDHYCRLREKINAKLAKDGLFDHLYATRHGGQFILFLLQNGFAEEYVEHLIDARKGALCAQELRAFIILMEKEKSGSFEASEKSEVESAFDRIFTKKHFSSPLLKTLLDNPKLNASLEESLTYENRYLLNEYPDYKKHLLV</sequence>
<gene>
    <name evidence="1" type="ORF">OKIOD_LOCUS12269</name>
</gene>
<dbReference type="EMBL" id="OU015566">
    <property type="protein sequence ID" value="CAG5107824.1"/>
    <property type="molecule type" value="Genomic_DNA"/>
</dbReference>
<proteinExistence type="predicted"/>